<dbReference type="InterPro" id="IPR000639">
    <property type="entry name" value="Epox_hydrolase-like"/>
</dbReference>
<dbReference type="PANTHER" id="PTHR43689">
    <property type="entry name" value="HYDROLASE"/>
    <property type="match status" value="1"/>
</dbReference>
<dbReference type="Gene3D" id="3.40.50.1820">
    <property type="entry name" value="alpha/beta hydrolase"/>
    <property type="match status" value="1"/>
</dbReference>
<dbReference type="GO" id="GO:0016787">
    <property type="term" value="F:hydrolase activity"/>
    <property type="evidence" value="ECO:0007669"/>
    <property type="project" value="UniProtKB-KW"/>
</dbReference>
<dbReference type="InterPro" id="IPR029058">
    <property type="entry name" value="AB_hydrolase_fold"/>
</dbReference>
<evidence type="ECO:0000313" key="3">
    <source>
        <dbReference type="Proteomes" id="UP000185696"/>
    </source>
</evidence>
<dbReference type="RefSeq" id="WP_075131892.1">
    <property type="nucleotide sequence ID" value="NZ_MSIF01000002.1"/>
</dbReference>
<keyword evidence="3" id="KW-1185">Reference proteome</keyword>
<dbReference type="InterPro" id="IPR000073">
    <property type="entry name" value="AB_hydrolase_1"/>
</dbReference>
<evidence type="ECO:0000259" key="1">
    <source>
        <dbReference type="Pfam" id="PF00561"/>
    </source>
</evidence>
<organism evidence="2 3">
    <name type="scientific">Actinophytocola xinjiangensis</name>
    <dbReference type="NCBI Taxonomy" id="485602"/>
    <lineage>
        <taxon>Bacteria</taxon>
        <taxon>Bacillati</taxon>
        <taxon>Actinomycetota</taxon>
        <taxon>Actinomycetes</taxon>
        <taxon>Pseudonocardiales</taxon>
        <taxon>Pseudonocardiaceae</taxon>
    </lineage>
</organism>
<keyword evidence="2" id="KW-0378">Hydrolase</keyword>
<dbReference type="OrthoDB" id="3371334at2"/>
<accession>A0A7Z1B095</accession>
<dbReference type="Proteomes" id="UP000185696">
    <property type="component" value="Unassembled WGS sequence"/>
</dbReference>
<feature type="domain" description="AB hydrolase-1" evidence="1">
    <location>
        <begin position="20"/>
        <end position="258"/>
    </location>
</feature>
<dbReference type="PANTHER" id="PTHR43689:SF8">
    <property type="entry name" value="ALPHA_BETA-HYDROLASES SUPERFAMILY PROTEIN"/>
    <property type="match status" value="1"/>
</dbReference>
<dbReference type="SUPFAM" id="SSF53474">
    <property type="entry name" value="alpha/beta-Hydrolases"/>
    <property type="match status" value="1"/>
</dbReference>
<reference evidence="2 3" key="1">
    <citation type="submission" date="2016-12" db="EMBL/GenBank/DDBJ databases">
        <title>The draft genome sequence of Actinophytocola xinjiangensis.</title>
        <authorList>
            <person name="Wang W."/>
            <person name="Yuan L."/>
        </authorList>
    </citation>
    <scope>NUCLEOTIDE SEQUENCE [LARGE SCALE GENOMIC DNA]</scope>
    <source>
        <strain evidence="2 3">CGMCC 4.4663</strain>
    </source>
</reference>
<dbReference type="PRINTS" id="PR00111">
    <property type="entry name" value="ABHYDROLASE"/>
</dbReference>
<protein>
    <submittedName>
        <fullName evidence="2">Alpha/beta hydrolase</fullName>
    </submittedName>
</protein>
<dbReference type="EMBL" id="MSIF01000002">
    <property type="protein sequence ID" value="OLF12983.1"/>
    <property type="molecule type" value="Genomic_DNA"/>
</dbReference>
<dbReference type="AlphaFoldDB" id="A0A7Z1B095"/>
<evidence type="ECO:0000313" key="2">
    <source>
        <dbReference type="EMBL" id="OLF12983.1"/>
    </source>
</evidence>
<sequence>MSTLQVDGRTVHYRDTGDGPPVLLLHGIMRSLDDWTEQHALLAGHRVISLDLAGFGESDPLPGRTTLPPLADHVLAFLDALGETRPMHVIGNSLGGAVAMLLSLRRPDRVRSLVLVASAGFGREVTVALRILAVRPLGRLLLRPSRTAAYRAERAIFRDRRYVTDERVTRGYTLAGRPHGARVMLELSRSLGTIRGVRRLWRDAVLRAVAAAPVPTLVVWGSDDLILPASHLDHAHAALPHVRTQLFADTGHMPQIERAEEFAELVRTFWVEDVGQGSSPGRAVSSR</sequence>
<gene>
    <name evidence="2" type="ORF">BLA60_06975</name>
</gene>
<dbReference type="Pfam" id="PF00561">
    <property type="entry name" value="Abhydrolase_1"/>
    <property type="match status" value="1"/>
</dbReference>
<name>A0A7Z1B095_9PSEU</name>
<proteinExistence type="predicted"/>
<comment type="caution">
    <text evidence="2">The sequence shown here is derived from an EMBL/GenBank/DDBJ whole genome shotgun (WGS) entry which is preliminary data.</text>
</comment>
<dbReference type="PRINTS" id="PR00412">
    <property type="entry name" value="EPOXHYDRLASE"/>
</dbReference>